<dbReference type="Proteomes" id="UP000310158">
    <property type="component" value="Unassembled WGS sequence"/>
</dbReference>
<dbReference type="AlphaFoldDB" id="A0A4S4M7C9"/>
<name>A0A4S4M7C9_9AGAM</name>
<gene>
    <name evidence="2" type="ORF">EW146_g291</name>
</gene>
<evidence type="ECO:0000313" key="3">
    <source>
        <dbReference type="Proteomes" id="UP000310158"/>
    </source>
</evidence>
<reference evidence="2 3" key="1">
    <citation type="submission" date="2019-02" db="EMBL/GenBank/DDBJ databases">
        <title>Genome sequencing of the rare red list fungi Bondarzewia mesenterica.</title>
        <authorList>
            <person name="Buettner E."/>
            <person name="Kellner H."/>
        </authorList>
    </citation>
    <scope>NUCLEOTIDE SEQUENCE [LARGE SCALE GENOMIC DNA]</scope>
    <source>
        <strain evidence="2 3">DSM 108281</strain>
    </source>
</reference>
<dbReference type="OrthoDB" id="3262301at2759"/>
<proteinExistence type="predicted"/>
<evidence type="ECO:0000256" key="1">
    <source>
        <dbReference type="SAM" id="MobiDB-lite"/>
    </source>
</evidence>
<feature type="region of interest" description="Disordered" evidence="1">
    <location>
        <begin position="146"/>
        <end position="226"/>
    </location>
</feature>
<feature type="region of interest" description="Disordered" evidence="1">
    <location>
        <begin position="40"/>
        <end position="108"/>
    </location>
</feature>
<protein>
    <submittedName>
        <fullName evidence="2">Uncharacterized protein</fullName>
    </submittedName>
</protein>
<accession>A0A4S4M7C9</accession>
<sequence length="329" mass="34913">MPGEVKFTPYGIPYVVEFANVSIYPRMPVTEPAPLTIGCSRTRLTRSNTSASAPAARTHKPLPSLPEPVRSASLRLFPSKSKSSSSSASGMGDAPGSDDQRKKSDRRRNAVFLSSIMRKQKEEYEYQTAGTILAAVDVSSLQASASEEHFSSSETTLVQCPDPSADAHPEGKSVTEGLSKRAGGLYIRFPNPSETETRTLTASSSSSSCPRSQHLGVGSEVLPTTKTPEGKLRRLSRTIADAVVAAGMDTPGSASARGGDEEKARPGMGERALFRGTYGQVRAAFRAAGLVTMPCQESGFAQGAVSVLVSNVNGLIERFCWVSFGVTVM</sequence>
<comment type="caution">
    <text evidence="2">The sequence shown here is derived from an EMBL/GenBank/DDBJ whole genome shotgun (WGS) entry which is preliminary data.</text>
</comment>
<keyword evidence="3" id="KW-1185">Reference proteome</keyword>
<organism evidence="2 3">
    <name type="scientific">Bondarzewia mesenterica</name>
    <dbReference type="NCBI Taxonomy" id="1095465"/>
    <lineage>
        <taxon>Eukaryota</taxon>
        <taxon>Fungi</taxon>
        <taxon>Dikarya</taxon>
        <taxon>Basidiomycota</taxon>
        <taxon>Agaricomycotina</taxon>
        <taxon>Agaricomycetes</taxon>
        <taxon>Russulales</taxon>
        <taxon>Bondarzewiaceae</taxon>
        <taxon>Bondarzewia</taxon>
    </lineage>
</organism>
<feature type="compositionally biased region" description="Low complexity" evidence="1">
    <location>
        <begin position="78"/>
        <end position="97"/>
    </location>
</feature>
<feature type="compositionally biased region" description="Polar residues" evidence="1">
    <location>
        <begin position="192"/>
        <end position="202"/>
    </location>
</feature>
<evidence type="ECO:0000313" key="2">
    <source>
        <dbReference type="EMBL" id="THH21202.1"/>
    </source>
</evidence>
<dbReference type="EMBL" id="SGPL01000006">
    <property type="protein sequence ID" value="THH21202.1"/>
    <property type="molecule type" value="Genomic_DNA"/>
</dbReference>